<feature type="region of interest" description="Disordered" evidence="4">
    <location>
        <begin position="790"/>
        <end position="824"/>
    </location>
</feature>
<feature type="compositionally biased region" description="Polar residues" evidence="4">
    <location>
        <begin position="318"/>
        <end position="330"/>
    </location>
</feature>
<feature type="region of interest" description="Disordered" evidence="4">
    <location>
        <begin position="315"/>
        <end position="361"/>
    </location>
</feature>
<dbReference type="SMART" id="SM00326">
    <property type="entry name" value="SH3"/>
    <property type="match status" value="1"/>
</dbReference>
<evidence type="ECO:0000259" key="7">
    <source>
        <dbReference type="PROSITE" id="PS50003"/>
    </source>
</evidence>
<feature type="region of interest" description="Disordered" evidence="4">
    <location>
        <begin position="638"/>
        <end position="722"/>
    </location>
</feature>
<organism evidence="9 10">
    <name type="scientific">Aspergillus nomiae NRRL (strain ATCC 15546 / NRRL 13137 / CBS 260.88 / M93)</name>
    <dbReference type="NCBI Taxonomy" id="1509407"/>
    <lineage>
        <taxon>Eukaryota</taxon>
        <taxon>Fungi</taxon>
        <taxon>Dikarya</taxon>
        <taxon>Ascomycota</taxon>
        <taxon>Pezizomycotina</taxon>
        <taxon>Eurotiomycetes</taxon>
        <taxon>Eurotiomycetidae</taxon>
        <taxon>Eurotiales</taxon>
        <taxon>Aspergillaceae</taxon>
        <taxon>Aspergillus</taxon>
        <taxon>Aspergillus subgen. Circumdati</taxon>
    </lineage>
</organism>
<dbReference type="EMBL" id="JNOM01000221">
    <property type="protein sequence ID" value="KNG84198.1"/>
    <property type="molecule type" value="Genomic_DNA"/>
</dbReference>
<dbReference type="GO" id="GO:0006506">
    <property type="term" value="P:GPI anchor biosynthetic process"/>
    <property type="evidence" value="ECO:0007669"/>
    <property type="project" value="InterPro"/>
</dbReference>
<dbReference type="PANTHER" id="PTHR13315">
    <property type="entry name" value="METALLO PHOSPHOESTERASE RELATED"/>
    <property type="match status" value="1"/>
</dbReference>
<dbReference type="Proteomes" id="UP000037505">
    <property type="component" value="Unassembled WGS sequence"/>
</dbReference>
<dbReference type="GO" id="GO:0016020">
    <property type="term" value="C:membrane"/>
    <property type="evidence" value="ECO:0007669"/>
    <property type="project" value="GOC"/>
</dbReference>
<evidence type="ECO:0000313" key="10">
    <source>
        <dbReference type="Proteomes" id="UP000037505"/>
    </source>
</evidence>
<feature type="compositionally biased region" description="Polar residues" evidence="4">
    <location>
        <begin position="107"/>
        <end position="123"/>
    </location>
</feature>
<feature type="region of interest" description="Disordered" evidence="4">
    <location>
        <begin position="469"/>
        <end position="522"/>
    </location>
</feature>
<dbReference type="SUPFAM" id="SSF56300">
    <property type="entry name" value="Metallo-dependent phosphatases"/>
    <property type="match status" value="1"/>
</dbReference>
<feature type="region of interest" description="Disordered" evidence="4">
    <location>
        <begin position="537"/>
        <end position="617"/>
    </location>
</feature>
<feature type="compositionally biased region" description="Low complexity" evidence="4">
    <location>
        <begin position="654"/>
        <end position="668"/>
    </location>
</feature>
<sequence length="1556" mass="170932">MALATPPRNVHPGDLLLVVHDFEARGPDELNLRRGEKIELVEMDDGFGDGWYLGKDLNTGTQGLFPGVYTTAAPKIPIRQKDTLGSNSLKTDLHNVMGQEIFASPISGDSTPQASRRASTSDMSAPDVDDSTAPTPSPKQQQRSSSSPLPTSKMAIDIQKTIRQSIDGHLSGQDSPVMNETLSVIDEHITDLSTPRHSVTASQDSKPVNDSASEYSSTFEHRMSYINGHETDEEEERQPTEEEVRRWNHSETAKHLRQLGLEAKHCDIFEEQEITGDVLLDMNQDFLFMKEFDFGVMGRRLKTWHKVKAFQEEVKGIPQQQSSRGSSFATPQDERAPSRASHTGPLFPRIPNLRGPNGPTQHPRLISSTMQSNTGSPLTSQAPVWMDHSRRPSAASIREINHSRRHSSIDTTNRYSGVGDSSPASHHKKSSFDRGWTLNGASGSQRRPGSALGATNEIVTPKSVFHVAESNGSDSVTTVTDDLDRGYFSGPEGDARKNRRVLQKRSSTHGSVSTPSSIPDEQFQLKVNKRHSRINSADSIRDAAQITPPAVKASPPRGRFRSLSTRASDRHGQQSSNPPSAEEKPSGSGFFAAFSLGGKNNEEQSQRSSTLPLQGIKSAGPKFRRAVGFRAMSEAVKGIDTSIAPPSPSKDPESPSARTGSTTPSTTKSSDRHSTDGSGKAAESGASLPRARTLRSGTKSKKDTSAYTQGLEKKTPKEQMQGCDFSGWMKKKSSNLMTTWKPRLFVLRGRRLSYYYSEDDTEERGLIDITAHRVLRADNDPLIALHATLTGSTASPTSPSGSTADGPSSDKASGSESSLRGSKPVGEGPFFFKLVPPKSGTSRTVQFTKPAIHYFQVDSIQEGRLWMAALMKATIERDMELPVETSNKQKTVSLKEARLMNQRPPALLPTASATQGAEGKEERLTTTTEEESGLMIQGLGNENVPTHGDDDEQKRVSSPLGDLDVGPPPLLLEAVAKTTNENNTIYSANGAAIPRFASMSLRRLLSRVLSLLLPLAIASSLFLYFYPVFHGCAFPLPGDGRTGILSSSFTSALRQHFSPQSAENPAIFRLLVLADPQLEGDSSLPKPEDELSARIQHHWATVKSSVNRTEPGQILTAVSTALESLANEDIPRALRAARKRLDLLGNDYYLAHIYRTLHWWSRPTHVTVLGDLIGSQWVTDEEFDRRGRRYWERVFKGGERIGDDITATGARDYSGSEEQGGELETLNATHSAWTQRIINIVGNHDVGYSGDASEARIERFERMFGRANWDVRFQLPLEQVDNMTAPFSAPPTLHLINLNTLILDSPALSSDVQSHGYAYINDLISHRLYPVEDRTTFTLLLTHLPLHKKEGICTDGPYFTFHESDDEDGPDDVPRFKEGGLKEQNHLSDHISSSGVLQGIFGMTGDESAPGGGRGRNGLILTGHDHTGCDVVHFVNRTIDTTTAEDSEPQSWKWDAQRYDSHTDNSIPSIREVTLRSMMGEYGGNAGLLSLWFDTTVNEWQYEITTCMAGVQHIWWAVHIVDLVTCVVLFGYILAASGSKPGRTKMIRVGQEKKRN</sequence>
<dbReference type="InterPro" id="IPR033308">
    <property type="entry name" value="PGAP5/Cdc1/Ted1"/>
</dbReference>
<dbReference type="PROSITE" id="PS50002">
    <property type="entry name" value="SH3"/>
    <property type="match status" value="1"/>
</dbReference>
<keyword evidence="5" id="KW-1133">Transmembrane helix</keyword>
<dbReference type="InterPro" id="IPR001849">
    <property type="entry name" value="PH_domain"/>
</dbReference>
<dbReference type="InterPro" id="IPR001660">
    <property type="entry name" value="SAM"/>
</dbReference>
<evidence type="ECO:0000256" key="5">
    <source>
        <dbReference type="SAM" id="Phobius"/>
    </source>
</evidence>
<dbReference type="GeneID" id="26808810"/>
<feature type="compositionally biased region" description="Low complexity" evidence="4">
    <location>
        <begin position="586"/>
        <end position="598"/>
    </location>
</feature>
<reference evidence="9 10" key="1">
    <citation type="submission" date="2014-06" db="EMBL/GenBank/DDBJ databases">
        <title>The Genome of the Aflatoxigenic Filamentous Fungus Aspergillus nomius.</title>
        <authorList>
            <person name="Moore M.G."/>
            <person name="Shannon B.M."/>
            <person name="Brian M.M."/>
        </authorList>
    </citation>
    <scope>NUCLEOTIDE SEQUENCE [LARGE SCALE GENOMIC DNA]</scope>
    <source>
        <strain evidence="9 10">NRRL 13137</strain>
    </source>
</reference>
<evidence type="ECO:0000256" key="1">
    <source>
        <dbReference type="ARBA" id="ARBA00022443"/>
    </source>
</evidence>
<feature type="region of interest" description="Disordered" evidence="4">
    <location>
        <begin position="903"/>
        <end position="962"/>
    </location>
</feature>
<dbReference type="CDD" id="cd09535">
    <property type="entry name" value="SAM_BOI-like_fungal"/>
    <property type="match status" value="1"/>
</dbReference>
<feature type="compositionally biased region" description="Polar residues" evidence="4">
    <location>
        <begin position="810"/>
        <end position="820"/>
    </location>
</feature>
<dbReference type="OrthoDB" id="73680at2759"/>
<evidence type="ECO:0000256" key="4">
    <source>
        <dbReference type="SAM" id="MobiDB-lite"/>
    </source>
</evidence>
<feature type="domain" description="SAM" evidence="8">
    <location>
        <begin position="247"/>
        <end position="313"/>
    </location>
</feature>
<evidence type="ECO:0000313" key="9">
    <source>
        <dbReference type="EMBL" id="KNG84198.1"/>
    </source>
</evidence>
<keyword evidence="2 5" id="KW-0472">Membrane</keyword>
<dbReference type="InterPro" id="IPR029052">
    <property type="entry name" value="Metallo-depent_PP-like"/>
</dbReference>
<feature type="compositionally biased region" description="Low complexity" evidence="4">
    <location>
        <begin position="138"/>
        <end position="152"/>
    </location>
</feature>
<keyword evidence="10" id="KW-1185">Reference proteome</keyword>
<protein>
    <recommendedName>
        <fullName evidence="11">Polarized growth protein (Boi2)</fullName>
    </recommendedName>
</protein>
<feature type="transmembrane region" description="Helical" evidence="5">
    <location>
        <begin position="1514"/>
        <end position="1535"/>
    </location>
</feature>
<dbReference type="Pfam" id="PF00018">
    <property type="entry name" value="SH3_1"/>
    <property type="match status" value="1"/>
</dbReference>
<feature type="region of interest" description="Disordered" evidence="4">
    <location>
        <begin position="103"/>
        <end position="152"/>
    </location>
</feature>
<dbReference type="SMART" id="SM00233">
    <property type="entry name" value="PH"/>
    <property type="match status" value="1"/>
</dbReference>
<evidence type="ECO:0000256" key="3">
    <source>
        <dbReference type="PROSITE-ProRule" id="PRU00192"/>
    </source>
</evidence>
<dbReference type="GO" id="GO:0005783">
    <property type="term" value="C:endoplasmic reticulum"/>
    <property type="evidence" value="ECO:0007669"/>
    <property type="project" value="TreeGrafter"/>
</dbReference>
<keyword evidence="1 3" id="KW-0728">SH3 domain</keyword>
<feature type="region of interest" description="Disordered" evidence="4">
    <location>
        <begin position="390"/>
        <end position="455"/>
    </location>
</feature>
<dbReference type="PANTHER" id="PTHR13315:SF1">
    <property type="entry name" value="PROTEIN TED1"/>
    <property type="match status" value="1"/>
</dbReference>
<comment type="caution">
    <text evidence="9">The sequence shown here is derived from an EMBL/GenBank/DDBJ whole genome shotgun (WGS) entry which is preliminary data.</text>
</comment>
<dbReference type="InterPro" id="IPR013761">
    <property type="entry name" value="SAM/pointed_sf"/>
</dbReference>
<dbReference type="Gene3D" id="2.30.30.40">
    <property type="entry name" value="SH3 Domains"/>
    <property type="match status" value="1"/>
</dbReference>
<dbReference type="Gene3D" id="2.30.29.30">
    <property type="entry name" value="Pleckstrin-homology domain (PH domain)/Phosphotyrosine-binding domain (PTB)"/>
    <property type="match status" value="1"/>
</dbReference>
<feature type="domain" description="PH" evidence="7">
    <location>
        <begin position="722"/>
        <end position="875"/>
    </location>
</feature>
<dbReference type="PROSITE" id="PS50105">
    <property type="entry name" value="SAM_DOMAIN"/>
    <property type="match status" value="1"/>
</dbReference>
<dbReference type="SUPFAM" id="SSF50729">
    <property type="entry name" value="PH domain-like"/>
    <property type="match status" value="1"/>
</dbReference>
<feature type="region of interest" description="Disordered" evidence="4">
    <location>
        <begin position="193"/>
        <end position="212"/>
    </location>
</feature>
<name>A0A0L1IYE4_ASPN3</name>
<dbReference type="SUPFAM" id="SSF47769">
    <property type="entry name" value="SAM/Pointed domain"/>
    <property type="match status" value="1"/>
</dbReference>
<dbReference type="SUPFAM" id="SSF50044">
    <property type="entry name" value="SH3-domain"/>
    <property type="match status" value="1"/>
</dbReference>
<feature type="domain" description="SH3" evidence="6">
    <location>
        <begin position="11"/>
        <end position="75"/>
    </location>
</feature>
<evidence type="ECO:0008006" key="11">
    <source>
        <dbReference type="Google" id="ProtNLM"/>
    </source>
</evidence>
<evidence type="ECO:0000259" key="8">
    <source>
        <dbReference type="PROSITE" id="PS50105"/>
    </source>
</evidence>
<dbReference type="Pfam" id="PF00169">
    <property type="entry name" value="PH"/>
    <property type="match status" value="1"/>
</dbReference>
<proteinExistence type="predicted"/>
<keyword evidence="5" id="KW-0812">Transmembrane</keyword>
<feature type="compositionally biased region" description="Basic residues" evidence="4">
    <location>
        <begin position="497"/>
        <end position="507"/>
    </location>
</feature>
<feature type="compositionally biased region" description="Low complexity" evidence="4">
    <location>
        <begin position="508"/>
        <end position="517"/>
    </location>
</feature>
<gene>
    <name evidence="9" type="ORF">ANOM_007006</name>
</gene>
<dbReference type="InterPro" id="IPR011993">
    <property type="entry name" value="PH-like_dom_sf"/>
</dbReference>
<dbReference type="FunFam" id="1.10.150.50:FF:000082">
    <property type="entry name" value="Polarized growth protein boi2"/>
    <property type="match status" value="1"/>
</dbReference>
<evidence type="ECO:0000259" key="6">
    <source>
        <dbReference type="PROSITE" id="PS50002"/>
    </source>
</evidence>
<dbReference type="RefSeq" id="XP_015405121.1">
    <property type="nucleotide sequence ID" value="XM_015552262.1"/>
</dbReference>
<accession>A0A0L1IYE4</accession>
<feature type="compositionally biased region" description="Low complexity" evidence="4">
    <location>
        <begin position="790"/>
        <end position="809"/>
    </location>
</feature>
<dbReference type="PROSITE" id="PS50003">
    <property type="entry name" value="PH_DOMAIN"/>
    <property type="match status" value="1"/>
</dbReference>
<dbReference type="InterPro" id="IPR036028">
    <property type="entry name" value="SH3-like_dom_sf"/>
</dbReference>
<evidence type="ECO:0000256" key="2">
    <source>
        <dbReference type="ARBA" id="ARBA00023136"/>
    </source>
</evidence>
<dbReference type="InterPro" id="IPR001452">
    <property type="entry name" value="SH3_domain"/>
</dbReference>
<dbReference type="Gene3D" id="1.10.150.50">
    <property type="entry name" value="Transcription Factor, Ets-1"/>
    <property type="match status" value="1"/>
</dbReference>
<dbReference type="Pfam" id="PF07647">
    <property type="entry name" value="SAM_2"/>
    <property type="match status" value="1"/>
</dbReference>